<sequence length="74" mass="8419">MTTIKQNLGIEHRNEEINEREGTWRESERIRKNLKPGSSERKIGVVGICNCGIGDWSVGGNRENPRKWKTAAIN</sequence>
<keyword evidence="2" id="KW-1185">Reference proteome</keyword>
<dbReference type="EMBL" id="JAAIUW010000011">
    <property type="protein sequence ID" value="KAF7810148.1"/>
    <property type="molecule type" value="Genomic_DNA"/>
</dbReference>
<reference evidence="1" key="1">
    <citation type="submission" date="2020-09" db="EMBL/GenBank/DDBJ databases">
        <title>Genome-Enabled Discovery of Anthraquinone Biosynthesis in Senna tora.</title>
        <authorList>
            <person name="Kang S.-H."/>
            <person name="Pandey R.P."/>
            <person name="Lee C.-M."/>
            <person name="Sim J.-S."/>
            <person name="Jeong J.-T."/>
            <person name="Choi B.-S."/>
            <person name="Jung M."/>
            <person name="Ginzburg D."/>
            <person name="Zhao K."/>
            <person name="Won S.Y."/>
            <person name="Oh T.-J."/>
            <person name="Yu Y."/>
            <person name="Kim N.-H."/>
            <person name="Lee O.R."/>
            <person name="Lee T.-H."/>
            <person name="Bashyal P."/>
            <person name="Kim T.-S."/>
            <person name="Lee W.-H."/>
            <person name="Kawkins C."/>
            <person name="Kim C.-K."/>
            <person name="Kim J.S."/>
            <person name="Ahn B.O."/>
            <person name="Rhee S.Y."/>
            <person name="Sohng J.K."/>
        </authorList>
    </citation>
    <scope>NUCLEOTIDE SEQUENCE</scope>
    <source>
        <tissue evidence="1">Leaf</tissue>
    </source>
</reference>
<proteinExistence type="predicted"/>
<gene>
    <name evidence="1" type="ORF">G2W53_036891</name>
</gene>
<name>A0A834SVA9_9FABA</name>
<dbReference type="AlphaFoldDB" id="A0A834SVA9"/>
<evidence type="ECO:0000313" key="2">
    <source>
        <dbReference type="Proteomes" id="UP000634136"/>
    </source>
</evidence>
<evidence type="ECO:0000313" key="1">
    <source>
        <dbReference type="EMBL" id="KAF7810148.1"/>
    </source>
</evidence>
<dbReference type="Proteomes" id="UP000634136">
    <property type="component" value="Unassembled WGS sequence"/>
</dbReference>
<organism evidence="1 2">
    <name type="scientific">Senna tora</name>
    <dbReference type="NCBI Taxonomy" id="362788"/>
    <lineage>
        <taxon>Eukaryota</taxon>
        <taxon>Viridiplantae</taxon>
        <taxon>Streptophyta</taxon>
        <taxon>Embryophyta</taxon>
        <taxon>Tracheophyta</taxon>
        <taxon>Spermatophyta</taxon>
        <taxon>Magnoliopsida</taxon>
        <taxon>eudicotyledons</taxon>
        <taxon>Gunneridae</taxon>
        <taxon>Pentapetalae</taxon>
        <taxon>rosids</taxon>
        <taxon>fabids</taxon>
        <taxon>Fabales</taxon>
        <taxon>Fabaceae</taxon>
        <taxon>Caesalpinioideae</taxon>
        <taxon>Cassia clade</taxon>
        <taxon>Senna</taxon>
    </lineage>
</organism>
<accession>A0A834SVA9</accession>
<protein>
    <submittedName>
        <fullName evidence="1">Uncharacterized protein</fullName>
    </submittedName>
</protein>
<comment type="caution">
    <text evidence="1">The sequence shown here is derived from an EMBL/GenBank/DDBJ whole genome shotgun (WGS) entry which is preliminary data.</text>
</comment>